<accession>A0A4Y2AT84</accession>
<dbReference type="Proteomes" id="UP000499080">
    <property type="component" value="Unassembled WGS sequence"/>
</dbReference>
<proteinExistence type="predicted"/>
<protein>
    <submittedName>
        <fullName evidence="1">Uncharacterized protein</fullName>
    </submittedName>
</protein>
<gene>
    <name evidence="1" type="ORF">AVEN_165423_1</name>
</gene>
<reference evidence="1 2" key="1">
    <citation type="journal article" date="2019" name="Sci. Rep.">
        <title>Orb-weaving spider Araneus ventricosus genome elucidates the spidroin gene catalogue.</title>
        <authorList>
            <person name="Kono N."/>
            <person name="Nakamura H."/>
            <person name="Ohtoshi R."/>
            <person name="Moran D.A.P."/>
            <person name="Shinohara A."/>
            <person name="Yoshida Y."/>
            <person name="Fujiwara M."/>
            <person name="Mori M."/>
            <person name="Tomita M."/>
            <person name="Arakawa K."/>
        </authorList>
    </citation>
    <scope>NUCLEOTIDE SEQUENCE [LARGE SCALE GENOMIC DNA]</scope>
</reference>
<name>A0A4Y2AT84_ARAVE</name>
<organism evidence="1 2">
    <name type="scientific">Araneus ventricosus</name>
    <name type="common">Orbweaver spider</name>
    <name type="synonym">Epeira ventricosa</name>
    <dbReference type="NCBI Taxonomy" id="182803"/>
    <lineage>
        <taxon>Eukaryota</taxon>
        <taxon>Metazoa</taxon>
        <taxon>Ecdysozoa</taxon>
        <taxon>Arthropoda</taxon>
        <taxon>Chelicerata</taxon>
        <taxon>Arachnida</taxon>
        <taxon>Araneae</taxon>
        <taxon>Araneomorphae</taxon>
        <taxon>Entelegynae</taxon>
        <taxon>Araneoidea</taxon>
        <taxon>Araneidae</taxon>
        <taxon>Araneus</taxon>
    </lineage>
</organism>
<evidence type="ECO:0000313" key="2">
    <source>
        <dbReference type="Proteomes" id="UP000499080"/>
    </source>
</evidence>
<sequence>MESFKDKYSLKGDEISLATFLIWLYFVHNYDGFSWEAGKAMYQVLGPPLSAAAVNSTHPTQRCSGGGTPFQHCFSPFYTSDIEKKIVKTYNYEIFVVPSRT</sequence>
<dbReference type="EMBL" id="BGPR01000031">
    <property type="protein sequence ID" value="GBL83232.1"/>
    <property type="molecule type" value="Genomic_DNA"/>
</dbReference>
<comment type="caution">
    <text evidence="1">The sequence shown here is derived from an EMBL/GenBank/DDBJ whole genome shotgun (WGS) entry which is preliminary data.</text>
</comment>
<dbReference type="AlphaFoldDB" id="A0A4Y2AT84"/>
<keyword evidence="2" id="KW-1185">Reference proteome</keyword>
<evidence type="ECO:0000313" key="1">
    <source>
        <dbReference type="EMBL" id="GBL83232.1"/>
    </source>
</evidence>